<dbReference type="Proteomes" id="UP000516437">
    <property type="component" value="Chromosome 3"/>
</dbReference>
<organism evidence="3 4">
    <name type="scientific">Morella rubra</name>
    <name type="common">Chinese bayberry</name>
    <dbReference type="NCBI Taxonomy" id="262757"/>
    <lineage>
        <taxon>Eukaryota</taxon>
        <taxon>Viridiplantae</taxon>
        <taxon>Streptophyta</taxon>
        <taxon>Embryophyta</taxon>
        <taxon>Tracheophyta</taxon>
        <taxon>Spermatophyta</taxon>
        <taxon>Magnoliopsida</taxon>
        <taxon>eudicotyledons</taxon>
        <taxon>Gunneridae</taxon>
        <taxon>Pentapetalae</taxon>
        <taxon>rosids</taxon>
        <taxon>fabids</taxon>
        <taxon>Fagales</taxon>
        <taxon>Myricaceae</taxon>
        <taxon>Morella</taxon>
    </lineage>
</organism>
<keyword evidence="2" id="KW-0732">Signal</keyword>
<keyword evidence="4" id="KW-1185">Reference proteome</keyword>
<accession>A0A6A1VYM7</accession>
<protein>
    <submittedName>
        <fullName evidence="3">Uncharacterized protein</fullName>
    </submittedName>
</protein>
<feature type="transmembrane region" description="Helical" evidence="1">
    <location>
        <begin position="90"/>
        <end position="117"/>
    </location>
</feature>
<reference evidence="3 4" key="1">
    <citation type="journal article" date="2019" name="Plant Biotechnol. J.">
        <title>The red bayberry genome and genetic basis of sex determination.</title>
        <authorList>
            <person name="Jia H.M."/>
            <person name="Jia H.J."/>
            <person name="Cai Q.L."/>
            <person name="Wang Y."/>
            <person name="Zhao H.B."/>
            <person name="Yang W.F."/>
            <person name="Wang G.Y."/>
            <person name="Li Y.H."/>
            <person name="Zhan D.L."/>
            <person name="Shen Y.T."/>
            <person name="Niu Q.F."/>
            <person name="Chang L."/>
            <person name="Qiu J."/>
            <person name="Zhao L."/>
            <person name="Xie H.B."/>
            <person name="Fu W.Y."/>
            <person name="Jin J."/>
            <person name="Li X.W."/>
            <person name="Jiao Y."/>
            <person name="Zhou C.C."/>
            <person name="Tu T."/>
            <person name="Chai C.Y."/>
            <person name="Gao J.L."/>
            <person name="Fan L.J."/>
            <person name="van de Weg E."/>
            <person name="Wang J.Y."/>
            <person name="Gao Z.S."/>
        </authorList>
    </citation>
    <scope>NUCLEOTIDE SEQUENCE [LARGE SCALE GENOMIC DNA]</scope>
    <source>
        <tissue evidence="3">Leaves</tissue>
    </source>
</reference>
<evidence type="ECO:0000256" key="1">
    <source>
        <dbReference type="SAM" id="Phobius"/>
    </source>
</evidence>
<feature type="chain" id="PRO_5025448950" evidence="2">
    <location>
        <begin position="29"/>
        <end position="119"/>
    </location>
</feature>
<evidence type="ECO:0000256" key="2">
    <source>
        <dbReference type="SAM" id="SignalP"/>
    </source>
</evidence>
<dbReference type="AlphaFoldDB" id="A0A6A1VYM7"/>
<name>A0A6A1VYM7_9ROSI</name>
<keyword evidence="1" id="KW-0812">Transmembrane</keyword>
<gene>
    <name evidence="3" type="ORF">CJ030_MR3G014787</name>
</gene>
<feature type="signal peptide" evidence="2">
    <location>
        <begin position="1"/>
        <end position="28"/>
    </location>
</feature>
<proteinExistence type="predicted"/>
<sequence>MGMPKWFRFFLWLFMIVAVLEVPRGSEARTLVLKDHQKGTYNLTSFAATLGIVCKCCDGSSGECRSTWDASCPKLQMPSVEDSELRLNDIMLRILVVDFIRLLISLSTYSLVTLVYFCR</sequence>
<keyword evidence="1" id="KW-1133">Transmembrane helix</keyword>
<dbReference type="PANTHER" id="PTHR37078:SF6">
    <property type="entry name" value="NODULE CYSTEINE-RICH (NCR) SECRETED PEPTIDE"/>
    <property type="match status" value="1"/>
</dbReference>
<dbReference type="PANTHER" id="PTHR37078">
    <property type="entry name" value="NODULE CYSTEINE-RICH (NCR) SECRETED PEPTIDE"/>
    <property type="match status" value="1"/>
</dbReference>
<evidence type="ECO:0000313" key="3">
    <source>
        <dbReference type="EMBL" id="KAB1217803.1"/>
    </source>
</evidence>
<dbReference type="OrthoDB" id="754109at2759"/>
<evidence type="ECO:0000313" key="4">
    <source>
        <dbReference type="Proteomes" id="UP000516437"/>
    </source>
</evidence>
<dbReference type="EMBL" id="RXIC02000021">
    <property type="protein sequence ID" value="KAB1217803.1"/>
    <property type="molecule type" value="Genomic_DNA"/>
</dbReference>
<keyword evidence="1" id="KW-0472">Membrane</keyword>
<comment type="caution">
    <text evidence="3">The sequence shown here is derived from an EMBL/GenBank/DDBJ whole genome shotgun (WGS) entry which is preliminary data.</text>
</comment>